<dbReference type="Pfam" id="PF02518">
    <property type="entry name" value="HATPase_c"/>
    <property type="match status" value="1"/>
</dbReference>
<evidence type="ECO:0000313" key="16">
    <source>
        <dbReference type="EMBL" id="REE87398.1"/>
    </source>
</evidence>
<evidence type="ECO:0000313" key="17">
    <source>
        <dbReference type="Proteomes" id="UP000256304"/>
    </source>
</evidence>
<dbReference type="EC" id="2.7.13.3" evidence="3"/>
<keyword evidence="5" id="KW-0597">Phosphoprotein</keyword>
<dbReference type="OrthoDB" id="9776552at2"/>
<dbReference type="Pfam" id="PF00672">
    <property type="entry name" value="HAMP"/>
    <property type="match status" value="1"/>
</dbReference>
<dbReference type="Gene3D" id="3.30.565.10">
    <property type="entry name" value="Histidine kinase-like ATPase, C-terminal domain"/>
    <property type="match status" value="1"/>
</dbReference>
<evidence type="ECO:0000256" key="1">
    <source>
        <dbReference type="ARBA" id="ARBA00000085"/>
    </source>
</evidence>
<keyword evidence="11 14" id="KW-1133">Transmembrane helix</keyword>
<comment type="subcellular location">
    <subcellularLocation>
        <location evidence="2">Cell membrane</location>
        <topology evidence="2">Multi-pass membrane protein</topology>
    </subcellularLocation>
</comment>
<keyword evidence="13 14" id="KW-0472">Membrane</keyword>
<keyword evidence="9 16" id="KW-0418">Kinase</keyword>
<reference evidence="16 17" key="1">
    <citation type="submission" date="2018-08" db="EMBL/GenBank/DDBJ databases">
        <title>Genomic Encyclopedia of Type Strains, Phase III (KMG-III): the genomes of soil and plant-associated and newly described type strains.</title>
        <authorList>
            <person name="Whitman W."/>
        </authorList>
    </citation>
    <scope>NUCLEOTIDE SEQUENCE [LARGE SCALE GENOMIC DNA]</scope>
    <source>
        <strain evidence="16 17">CGMCC 1.10966</strain>
    </source>
</reference>
<dbReference type="InterPro" id="IPR010559">
    <property type="entry name" value="Sig_transdc_His_kin_internal"/>
</dbReference>
<evidence type="ECO:0000256" key="10">
    <source>
        <dbReference type="ARBA" id="ARBA00022840"/>
    </source>
</evidence>
<dbReference type="InterPro" id="IPR003660">
    <property type="entry name" value="HAMP_dom"/>
</dbReference>
<dbReference type="InterPro" id="IPR033479">
    <property type="entry name" value="dCache_1"/>
</dbReference>
<evidence type="ECO:0000256" key="9">
    <source>
        <dbReference type="ARBA" id="ARBA00022777"/>
    </source>
</evidence>
<dbReference type="AlphaFoldDB" id="A0A3D9S3P2"/>
<protein>
    <recommendedName>
        <fullName evidence="3">histidine kinase</fullName>
        <ecNumber evidence="3">2.7.13.3</ecNumber>
    </recommendedName>
</protein>
<dbReference type="SMART" id="SM00304">
    <property type="entry name" value="HAMP"/>
    <property type="match status" value="1"/>
</dbReference>
<dbReference type="GO" id="GO:0005524">
    <property type="term" value="F:ATP binding"/>
    <property type="evidence" value="ECO:0007669"/>
    <property type="project" value="UniProtKB-KW"/>
</dbReference>
<name>A0A3D9S3P2_9BACL</name>
<keyword evidence="7 14" id="KW-0812">Transmembrane</keyword>
<evidence type="ECO:0000256" key="7">
    <source>
        <dbReference type="ARBA" id="ARBA00022692"/>
    </source>
</evidence>
<evidence type="ECO:0000256" key="4">
    <source>
        <dbReference type="ARBA" id="ARBA00022475"/>
    </source>
</evidence>
<proteinExistence type="predicted"/>
<evidence type="ECO:0000256" key="12">
    <source>
        <dbReference type="ARBA" id="ARBA00023012"/>
    </source>
</evidence>
<evidence type="ECO:0000256" key="8">
    <source>
        <dbReference type="ARBA" id="ARBA00022741"/>
    </source>
</evidence>
<organism evidence="16 17">
    <name type="scientific">Paenibacillus taihuensis</name>
    <dbReference type="NCBI Taxonomy" id="1156355"/>
    <lineage>
        <taxon>Bacteria</taxon>
        <taxon>Bacillati</taxon>
        <taxon>Bacillota</taxon>
        <taxon>Bacilli</taxon>
        <taxon>Bacillales</taxon>
        <taxon>Paenibacillaceae</taxon>
        <taxon>Paenibacillus</taxon>
    </lineage>
</organism>
<evidence type="ECO:0000259" key="15">
    <source>
        <dbReference type="PROSITE" id="PS50885"/>
    </source>
</evidence>
<dbReference type="Pfam" id="PF02743">
    <property type="entry name" value="dCache_1"/>
    <property type="match status" value="1"/>
</dbReference>
<dbReference type="CDD" id="cd06225">
    <property type="entry name" value="HAMP"/>
    <property type="match status" value="1"/>
</dbReference>
<dbReference type="PANTHER" id="PTHR34220:SF11">
    <property type="entry name" value="SENSOR PROTEIN KINASE HPTS"/>
    <property type="match status" value="1"/>
</dbReference>
<comment type="caution">
    <text evidence="16">The sequence shown here is derived from an EMBL/GenBank/DDBJ whole genome shotgun (WGS) entry which is preliminary data.</text>
</comment>
<keyword evidence="12" id="KW-0902">Two-component regulatory system</keyword>
<dbReference type="EMBL" id="QTTN01000009">
    <property type="protein sequence ID" value="REE87398.1"/>
    <property type="molecule type" value="Genomic_DNA"/>
</dbReference>
<dbReference type="PANTHER" id="PTHR34220">
    <property type="entry name" value="SENSOR HISTIDINE KINASE YPDA"/>
    <property type="match status" value="1"/>
</dbReference>
<gene>
    <name evidence="16" type="ORF">A8990_10943</name>
</gene>
<keyword evidence="6" id="KW-0808">Transferase</keyword>
<dbReference type="GO" id="GO:0005886">
    <property type="term" value="C:plasma membrane"/>
    <property type="evidence" value="ECO:0007669"/>
    <property type="project" value="UniProtKB-SubCell"/>
</dbReference>
<dbReference type="SMART" id="SM00387">
    <property type="entry name" value="HATPase_c"/>
    <property type="match status" value="1"/>
</dbReference>
<dbReference type="InterPro" id="IPR050640">
    <property type="entry name" value="Bact_2-comp_sensor_kinase"/>
</dbReference>
<dbReference type="Proteomes" id="UP000256304">
    <property type="component" value="Unassembled WGS sequence"/>
</dbReference>
<keyword evidence="10" id="KW-0067">ATP-binding</keyword>
<feature type="domain" description="HAMP" evidence="15">
    <location>
        <begin position="314"/>
        <end position="366"/>
    </location>
</feature>
<feature type="transmembrane region" description="Helical" evidence="14">
    <location>
        <begin position="293"/>
        <end position="317"/>
    </location>
</feature>
<dbReference type="SUPFAM" id="SSF158472">
    <property type="entry name" value="HAMP domain-like"/>
    <property type="match status" value="1"/>
</dbReference>
<dbReference type="PROSITE" id="PS50885">
    <property type="entry name" value="HAMP"/>
    <property type="match status" value="1"/>
</dbReference>
<accession>A0A3D9S3P2</accession>
<evidence type="ECO:0000256" key="11">
    <source>
        <dbReference type="ARBA" id="ARBA00022989"/>
    </source>
</evidence>
<dbReference type="Pfam" id="PF06580">
    <property type="entry name" value="His_kinase"/>
    <property type="match status" value="1"/>
</dbReference>
<dbReference type="SUPFAM" id="SSF55874">
    <property type="entry name" value="ATPase domain of HSP90 chaperone/DNA topoisomerase II/histidine kinase"/>
    <property type="match status" value="1"/>
</dbReference>
<evidence type="ECO:0000256" key="13">
    <source>
        <dbReference type="ARBA" id="ARBA00023136"/>
    </source>
</evidence>
<keyword evidence="4" id="KW-1003">Cell membrane</keyword>
<evidence type="ECO:0000256" key="2">
    <source>
        <dbReference type="ARBA" id="ARBA00004651"/>
    </source>
</evidence>
<keyword evidence="8" id="KW-0547">Nucleotide-binding</keyword>
<dbReference type="Gene3D" id="3.30.450.20">
    <property type="entry name" value="PAS domain"/>
    <property type="match status" value="2"/>
</dbReference>
<dbReference type="InterPro" id="IPR004358">
    <property type="entry name" value="Sig_transdc_His_kin-like_C"/>
</dbReference>
<sequence length="604" mass="67786">MRTAAGFMRYRDWSIKTKLLLMTGMLILGSVFLESYLSYVQYTKDFENQSSQRVQQIIEQVSLNIDTYLDDLYRLTLFPYRNAAVMASLEDAPPATELGQLEKRRLIEGFLDDMMIYPRKDILRISIMTDQIYSSARLPTKIVPDDKPETYTWYKRALKTQEYIFVPNYMQPNANEKVSVFSIVKQLRSISNTQKIIGVIKADANYEGIVAICDKAKMTQNGGLYLLDDRNLSIYSTNSRFQTLAAANTGVTGSRIVDGYLVNTASIPKLGWKVVSVNSVSEMNQHALKTRNMAFIFAVASCLFALLVLVLIIRRFVRPLLAIVRLMKEVENGHLDLRFQSMRRDEIGYLGFAFNRLVSKISDMLSANTELVKEVYETKLLQKEAQISALHSQIRPHFLFNTLNLISLSMQSGKVEQAIDHINRLSSIMRSMTQGDKDVTLQREIDLLHAYLGIQCSRYDGRLAYSVDIEPSLHAMRIPSFMIQPIVENSIHHSCEKRKEKTTVSIRSERNGSVLKLIVEDDGVGMDENALARLQAKVSAMDDSEIASPAASPAGAGTSSHNGIGLVNVNKRIKAKYGSDYGLSIHSALGKGTMVIITLPGEAA</sequence>
<evidence type="ECO:0000256" key="6">
    <source>
        <dbReference type="ARBA" id="ARBA00022679"/>
    </source>
</evidence>
<evidence type="ECO:0000256" key="3">
    <source>
        <dbReference type="ARBA" id="ARBA00012438"/>
    </source>
</evidence>
<evidence type="ECO:0000256" key="5">
    <source>
        <dbReference type="ARBA" id="ARBA00022553"/>
    </source>
</evidence>
<comment type="catalytic activity">
    <reaction evidence="1">
        <text>ATP + protein L-histidine = ADP + protein N-phospho-L-histidine.</text>
        <dbReference type="EC" id="2.7.13.3"/>
    </reaction>
</comment>
<keyword evidence="17" id="KW-1185">Reference proteome</keyword>
<dbReference type="GO" id="GO:0000155">
    <property type="term" value="F:phosphorelay sensor kinase activity"/>
    <property type="evidence" value="ECO:0007669"/>
    <property type="project" value="InterPro"/>
</dbReference>
<dbReference type="PRINTS" id="PR00344">
    <property type="entry name" value="BCTRLSENSOR"/>
</dbReference>
<evidence type="ECO:0000256" key="14">
    <source>
        <dbReference type="SAM" id="Phobius"/>
    </source>
</evidence>
<dbReference type="InterPro" id="IPR036890">
    <property type="entry name" value="HATPase_C_sf"/>
</dbReference>
<dbReference type="Gene3D" id="1.10.8.500">
    <property type="entry name" value="HAMP domain in histidine kinase"/>
    <property type="match status" value="1"/>
</dbReference>
<dbReference type="RefSeq" id="WP_116188852.1">
    <property type="nucleotide sequence ID" value="NZ_QTTN01000009.1"/>
</dbReference>
<dbReference type="InterPro" id="IPR003594">
    <property type="entry name" value="HATPase_dom"/>
</dbReference>